<keyword evidence="1" id="KW-1133">Transmembrane helix</keyword>
<organism evidence="2 3">
    <name type="scientific">Raphidocelis subcapitata</name>
    <dbReference type="NCBI Taxonomy" id="307507"/>
    <lineage>
        <taxon>Eukaryota</taxon>
        <taxon>Viridiplantae</taxon>
        <taxon>Chlorophyta</taxon>
        <taxon>core chlorophytes</taxon>
        <taxon>Chlorophyceae</taxon>
        <taxon>CS clade</taxon>
        <taxon>Sphaeropleales</taxon>
        <taxon>Selenastraceae</taxon>
        <taxon>Raphidocelis</taxon>
    </lineage>
</organism>
<evidence type="ECO:0000256" key="1">
    <source>
        <dbReference type="SAM" id="Phobius"/>
    </source>
</evidence>
<evidence type="ECO:0000313" key="2">
    <source>
        <dbReference type="EMBL" id="GBF93898.1"/>
    </source>
</evidence>
<protein>
    <submittedName>
        <fullName evidence="2">Uncharacterized protein</fullName>
    </submittedName>
</protein>
<keyword evidence="3" id="KW-1185">Reference proteome</keyword>
<feature type="transmembrane region" description="Helical" evidence="1">
    <location>
        <begin position="60"/>
        <end position="86"/>
    </location>
</feature>
<sequence>MPAASGHAIATCRLQHLTRCPCPPASPPSLRELLPLPQQVCLIGHHELRFLLPQGVSKDLIIVLLTLAASVLGFALAFVFNLALYVQGTVDLGSVSAIWHQRDTLSTITSNAMYNLASNMVLSEAAAVSTAC</sequence>
<gene>
    <name evidence="2" type="ORF">Rsub_06897</name>
</gene>
<name>A0A2V0P1Z3_9CHLO</name>
<proteinExistence type="predicted"/>
<keyword evidence="1" id="KW-0812">Transmembrane</keyword>
<evidence type="ECO:0000313" key="3">
    <source>
        <dbReference type="Proteomes" id="UP000247498"/>
    </source>
</evidence>
<dbReference type="EMBL" id="BDRX01000045">
    <property type="protein sequence ID" value="GBF93898.1"/>
    <property type="molecule type" value="Genomic_DNA"/>
</dbReference>
<reference evidence="2 3" key="1">
    <citation type="journal article" date="2018" name="Sci. Rep.">
        <title>Raphidocelis subcapitata (=Pseudokirchneriella subcapitata) provides an insight into genome evolution and environmental adaptations in the Sphaeropleales.</title>
        <authorList>
            <person name="Suzuki S."/>
            <person name="Yamaguchi H."/>
            <person name="Nakajima N."/>
            <person name="Kawachi M."/>
        </authorList>
    </citation>
    <scope>NUCLEOTIDE SEQUENCE [LARGE SCALE GENOMIC DNA]</scope>
    <source>
        <strain evidence="2 3">NIES-35</strain>
    </source>
</reference>
<keyword evidence="1" id="KW-0472">Membrane</keyword>
<dbReference type="Proteomes" id="UP000247498">
    <property type="component" value="Unassembled WGS sequence"/>
</dbReference>
<comment type="caution">
    <text evidence="2">The sequence shown here is derived from an EMBL/GenBank/DDBJ whole genome shotgun (WGS) entry which is preliminary data.</text>
</comment>
<accession>A0A2V0P1Z3</accession>
<dbReference type="InParanoid" id="A0A2V0P1Z3"/>
<dbReference type="AlphaFoldDB" id="A0A2V0P1Z3"/>